<evidence type="ECO:0000313" key="3">
    <source>
        <dbReference type="Proteomes" id="UP000247498"/>
    </source>
</evidence>
<dbReference type="Proteomes" id="UP000247498">
    <property type="component" value="Unassembled WGS sequence"/>
</dbReference>
<feature type="region of interest" description="Disordered" evidence="1">
    <location>
        <begin position="66"/>
        <end position="102"/>
    </location>
</feature>
<dbReference type="AlphaFoldDB" id="A0A2V0P816"/>
<evidence type="ECO:0000313" key="2">
    <source>
        <dbReference type="EMBL" id="GBF96008.1"/>
    </source>
</evidence>
<sequence length="373" mass="37519">MITTAARQAGPARGAGRGRSAGLSVVAFKADAPEAKPSAPATPRLLSPVCVPGELLRSAGLAVDIPLDAPASPTPAQQQPEAGQALPERAARDEAPAPRPPAGLAGAALAAFEDTAALARHVAQLTALVARLTRRVAQLEAAEPAAAPTATQWLLAEWQADAPADAAAAPAGLGAAAAACSGPRRAGAVGGLAAATHAVVGGLLLPIHRDPDGTAVVLSPRRTELAGDALAAARLLRLPADAAALLGAARAGEVPGVVACAGAAAAATRGARGPAAHAEAPVRAVHEVGGRAFEARKHAVFAGEVVPVFESQIGQFVSVPQRLEDGRVAAKVEWLLHAPFRAVYLRVGASEVVTRRVKLPAWLAEAQRADGRQ</sequence>
<keyword evidence="3" id="KW-1185">Reference proteome</keyword>
<feature type="compositionally biased region" description="Low complexity" evidence="1">
    <location>
        <begin position="69"/>
        <end position="82"/>
    </location>
</feature>
<feature type="compositionally biased region" description="Low complexity" evidence="1">
    <location>
        <begin position="1"/>
        <end position="12"/>
    </location>
</feature>
<reference evidence="2 3" key="1">
    <citation type="journal article" date="2018" name="Sci. Rep.">
        <title>Raphidocelis subcapitata (=Pseudokirchneriella subcapitata) provides an insight into genome evolution and environmental adaptations in the Sphaeropleales.</title>
        <authorList>
            <person name="Suzuki S."/>
            <person name="Yamaguchi H."/>
            <person name="Nakajima N."/>
            <person name="Kawachi M."/>
        </authorList>
    </citation>
    <scope>NUCLEOTIDE SEQUENCE [LARGE SCALE GENOMIC DNA]</scope>
    <source>
        <strain evidence="2 3">NIES-35</strain>
    </source>
</reference>
<evidence type="ECO:0000256" key="1">
    <source>
        <dbReference type="SAM" id="MobiDB-lite"/>
    </source>
</evidence>
<comment type="caution">
    <text evidence="2">The sequence shown here is derived from an EMBL/GenBank/DDBJ whole genome shotgun (WGS) entry which is preliminary data.</text>
</comment>
<dbReference type="InParanoid" id="A0A2V0P816"/>
<name>A0A2V0P816_9CHLO</name>
<protein>
    <submittedName>
        <fullName evidence="2">Uncharacterized protein</fullName>
    </submittedName>
</protein>
<proteinExistence type="predicted"/>
<accession>A0A2V0P816</accession>
<feature type="region of interest" description="Disordered" evidence="1">
    <location>
        <begin position="1"/>
        <end position="21"/>
    </location>
</feature>
<dbReference type="EMBL" id="BDRX01000073">
    <property type="protein sequence ID" value="GBF96008.1"/>
    <property type="molecule type" value="Genomic_DNA"/>
</dbReference>
<organism evidence="2 3">
    <name type="scientific">Raphidocelis subcapitata</name>
    <dbReference type="NCBI Taxonomy" id="307507"/>
    <lineage>
        <taxon>Eukaryota</taxon>
        <taxon>Viridiplantae</taxon>
        <taxon>Chlorophyta</taxon>
        <taxon>core chlorophytes</taxon>
        <taxon>Chlorophyceae</taxon>
        <taxon>CS clade</taxon>
        <taxon>Sphaeropleales</taxon>
        <taxon>Selenastraceae</taxon>
        <taxon>Raphidocelis</taxon>
    </lineage>
</organism>
<gene>
    <name evidence="2" type="ORF">Rsub_08823</name>
</gene>